<dbReference type="Proteomes" id="UP001642487">
    <property type="component" value="Chromosome 2"/>
</dbReference>
<evidence type="ECO:0000313" key="1">
    <source>
        <dbReference type="EMBL" id="CAK9314968.1"/>
    </source>
</evidence>
<evidence type="ECO:0000313" key="2">
    <source>
        <dbReference type="Proteomes" id="UP001642487"/>
    </source>
</evidence>
<dbReference type="EMBL" id="OZ021736">
    <property type="protein sequence ID" value="CAK9314968.1"/>
    <property type="molecule type" value="Genomic_DNA"/>
</dbReference>
<proteinExistence type="predicted"/>
<sequence>MSLQFTKDNSLCISSYRDQILLGGSLEFMAQLIEEKEKTSGRNYPQNNIQQTLKKKYEGFNTFIRQANLRDSVQINGKFTWTNL</sequence>
<keyword evidence="2" id="KW-1185">Reference proteome</keyword>
<reference evidence="1 2" key="1">
    <citation type="submission" date="2024-03" db="EMBL/GenBank/DDBJ databases">
        <authorList>
            <person name="Gkanogiannis A."/>
            <person name="Becerra Lopez-Lavalle L."/>
        </authorList>
    </citation>
    <scope>NUCLEOTIDE SEQUENCE [LARGE SCALE GENOMIC DNA]</scope>
</reference>
<protein>
    <submittedName>
        <fullName evidence="1">Uncharacterized protein</fullName>
    </submittedName>
</protein>
<gene>
    <name evidence="1" type="ORF">CITCOLO1_LOCUS6743</name>
</gene>
<accession>A0ABP0Y3H6</accession>
<name>A0ABP0Y3H6_9ROSI</name>
<organism evidence="1 2">
    <name type="scientific">Citrullus colocynthis</name>
    <name type="common">colocynth</name>
    <dbReference type="NCBI Taxonomy" id="252529"/>
    <lineage>
        <taxon>Eukaryota</taxon>
        <taxon>Viridiplantae</taxon>
        <taxon>Streptophyta</taxon>
        <taxon>Embryophyta</taxon>
        <taxon>Tracheophyta</taxon>
        <taxon>Spermatophyta</taxon>
        <taxon>Magnoliopsida</taxon>
        <taxon>eudicotyledons</taxon>
        <taxon>Gunneridae</taxon>
        <taxon>Pentapetalae</taxon>
        <taxon>rosids</taxon>
        <taxon>fabids</taxon>
        <taxon>Cucurbitales</taxon>
        <taxon>Cucurbitaceae</taxon>
        <taxon>Benincaseae</taxon>
        <taxon>Citrullus</taxon>
    </lineage>
</organism>